<dbReference type="EMBL" id="CM018035">
    <property type="protein sequence ID" value="KAA8541825.1"/>
    <property type="molecule type" value="Genomic_DNA"/>
</dbReference>
<organism evidence="5 6">
    <name type="scientific">Nyssa sinensis</name>
    <dbReference type="NCBI Taxonomy" id="561372"/>
    <lineage>
        <taxon>Eukaryota</taxon>
        <taxon>Viridiplantae</taxon>
        <taxon>Streptophyta</taxon>
        <taxon>Embryophyta</taxon>
        <taxon>Tracheophyta</taxon>
        <taxon>Spermatophyta</taxon>
        <taxon>Magnoliopsida</taxon>
        <taxon>eudicotyledons</taxon>
        <taxon>Gunneridae</taxon>
        <taxon>Pentapetalae</taxon>
        <taxon>asterids</taxon>
        <taxon>Cornales</taxon>
        <taxon>Nyssaceae</taxon>
        <taxon>Nyssa</taxon>
    </lineage>
</organism>
<dbReference type="GO" id="GO:0016887">
    <property type="term" value="F:ATP hydrolysis activity"/>
    <property type="evidence" value="ECO:0007669"/>
    <property type="project" value="InterPro"/>
</dbReference>
<gene>
    <name evidence="5" type="ORF">F0562_022977</name>
</gene>
<dbReference type="GO" id="GO:0051082">
    <property type="term" value="F:unfolded protein binding"/>
    <property type="evidence" value="ECO:0007669"/>
    <property type="project" value="InterPro"/>
</dbReference>
<evidence type="ECO:0000256" key="2">
    <source>
        <dbReference type="ARBA" id="ARBA00022741"/>
    </source>
</evidence>
<comment type="similarity">
    <text evidence="1">Belongs to the heat shock protein 90 family.</text>
</comment>
<dbReference type="AlphaFoldDB" id="A0A5J5BF71"/>
<dbReference type="PANTHER" id="PTHR11528">
    <property type="entry name" value="HEAT SHOCK PROTEIN 90 FAMILY MEMBER"/>
    <property type="match status" value="1"/>
</dbReference>
<dbReference type="GO" id="GO:0140662">
    <property type="term" value="F:ATP-dependent protein folding chaperone"/>
    <property type="evidence" value="ECO:0007669"/>
    <property type="project" value="InterPro"/>
</dbReference>
<keyword evidence="3" id="KW-0067">ATP-binding</keyword>
<sequence length="100" mass="10844">MGFLTCGIPRLAMFQLMIKSNHVSSSSALSLTRSTRPSQIINSGIGNTKADLGTIARSGTKEFMETDVSMIGRSSVGFYSAYLVAEKLIVITKHNDDDKQ</sequence>
<evidence type="ECO:0000256" key="1">
    <source>
        <dbReference type="ARBA" id="ARBA00008239"/>
    </source>
</evidence>
<keyword evidence="6" id="KW-1185">Reference proteome</keyword>
<dbReference type="GO" id="GO:0005524">
    <property type="term" value="F:ATP binding"/>
    <property type="evidence" value="ECO:0007669"/>
    <property type="project" value="UniProtKB-KW"/>
</dbReference>
<keyword evidence="2" id="KW-0547">Nucleotide-binding</keyword>
<proteinExistence type="inferred from homology"/>
<evidence type="ECO:0000256" key="4">
    <source>
        <dbReference type="ARBA" id="ARBA00023186"/>
    </source>
</evidence>
<evidence type="ECO:0000313" key="5">
    <source>
        <dbReference type="EMBL" id="KAA8541825.1"/>
    </source>
</evidence>
<accession>A0A5J5BF71</accession>
<dbReference type="Proteomes" id="UP000325577">
    <property type="component" value="Linkage Group LG12"/>
</dbReference>
<evidence type="ECO:0000313" key="6">
    <source>
        <dbReference type="Proteomes" id="UP000325577"/>
    </source>
</evidence>
<dbReference type="Gene3D" id="3.30.565.10">
    <property type="entry name" value="Histidine kinase-like ATPase, C-terminal domain"/>
    <property type="match status" value="1"/>
</dbReference>
<dbReference type="SUPFAM" id="SSF55874">
    <property type="entry name" value="ATPase domain of HSP90 chaperone/DNA topoisomerase II/histidine kinase"/>
    <property type="match status" value="1"/>
</dbReference>
<protein>
    <submittedName>
        <fullName evidence="5">Uncharacterized protein</fullName>
    </submittedName>
</protein>
<name>A0A5J5BF71_9ASTE</name>
<dbReference type="OrthoDB" id="28737at2759"/>
<evidence type="ECO:0000256" key="3">
    <source>
        <dbReference type="ARBA" id="ARBA00022840"/>
    </source>
</evidence>
<dbReference type="InterPro" id="IPR036890">
    <property type="entry name" value="HATPase_C_sf"/>
</dbReference>
<keyword evidence="4" id="KW-0143">Chaperone</keyword>
<dbReference type="InterPro" id="IPR001404">
    <property type="entry name" value="Hsp90_fam"/>
</dbReference>
<reference evidence="5 6" key="1">
    <citation type="submission" date="2019-09" db="EMBL/GenBank/DDBJ databases">
        <title>A chromosome-level genome assembly of the Chinese tupelo Nyssa sinensis.</title>
        <authorList>
            <person name="Yang X."/>
            <person name="Kang M."/>
            <person name="Yang Y."/>
            <person name="Xiong H."/>
            <person name="Wang M."/>
            <person name="Zhang Z."/>
            <person name="Wang Z."/>
            <person name="Wu H."/>
            <person name="Ma T."/>
            <person name="Liu J."/>
            <person name="Xi Z."/>
        </authorList>
    </citation>
    <scope>NUCLEOTIDE SEQUENCE [LARGE SCALE GENOMIC DNA]</scope>
    <source>
        <strain evidence="5">J267</strain>
        <tissue evidence="5">Leaf</tissue>
    </source>
</reference>